<organism evidence="1 2">
    <name type="scientific">Cerrena zonata</name>
    <dbReference type="NCBI Taxonomy" id="2478898"/>
    <lineage>
        <taxon>Eukaryota</taxon>
        <taxon>Fungi</taxon>
        <taxon>Dikarya</taxon>
        <taxon>Basidiomycota</taxon>
        <taxon>Agaricomycotina</taxon>
        <taxon>Agaricomycetes</taxon>
        <taxon>Polyporales</taxon>
        <taxon>Cerrenaceae</taxon>
        <taxon>Cerrena</taxon>
    </lineage>
</organism>
<sequence length="76" mass="8495">MTGTNPFVLVGQGSIVSIGRIRRQKLNYFWLFLPSTPFLFCDYLYVCNRLRESGSLPFPCSYVDPTGNSHETGDGG</sequence>
<comment type="caution">
    <text evidence="1">The sequence shown here is derived from an EMBL/GenBank/DDBJ whole genome shotgun (WGS) entry which is preliminary data.</text>
</comment>
<protein>
    <submittedName>
        <fullName evidence="1">Uncharacterized protein</fullName>
    </submittedName>
</protein>
<dbReference type="EMBL" id="JASBNA010000004">
    <property type="protein sequence ID" value="KAK7692244.1"/>
    <property type="molecule type" value="Genomic_DNA"/>
</dbReference>
<dbReference type="Proteomes" id="UP001385951">
    <property type="component" value="Unassembled WGS sequence"/>
</dbReference>
<accession>A0AAW0GRR1</accession>
<evidence type="ECO:0000313" key="1">
    <source>
        <dbReference type="EMBL" id="KAK7692244.1"/>
    </source>
</evidence>
<reference evidence="1 2" key="1">
    <citation type="submission" date="2022-09" db="EMBL/GenBank/DDBJ databases">
        <authorList>
            <person name="Palmer J.M."/>
        </authorList>
    </citation>
    <scope>NUCLEOTIDE SEQUENCE [LARGE SCALE GENOMIC DNA]</scope>
    <source>
        <strain evidence="1 2">DSM 7382</strain>
    </source>
</reference>
<gene>
    <name evidence="1" type="ORF">QCA50_003869</name>
</gene>
<dbReference type="AlphaFoldDB" id="A0AAW0GRR1"/>
<name>A0AAW0GRR1_9APHY</name>
<evidence type="ECO:0000313" key="2">
    <source>
        <dbReference type="Proteomes" id="UP001385951"/>
    </source>
</evidence>
<proteinExistence type="predicted"/>
<keyword evidence="2" id="KW-1185">Reference proteome</keyword>